<dbReference type="AlphaFoldDB" id="A0AAE0A0D5"/>
<protein>
    <recommendedName>
        <fullName evidence="3">DUF4283 domain-containing protein</fullName>
    </recommendedName>
</protein>
<name>A0AAE0A0D5_9ROSI</name>
<reference evidence="1" key="1">
    <citation type="journal article" date="2023" name="Plant J.">
        <title>Genome sequences and population genomics provide insights into the demographic history, inbreeding, and mutation load of two 'living fossil' tree species of Dipteronia.</title>
        <authorList>
            <person name="Feng Y."/>
            <person name="Comes H.P."/>
            <person name="Chen J."/>
            <person name="Zhu S."/>
            <person name="Lu R."/>
            <person name="Zhang X."/>
            <person name="Li P."/>
            <person name="Qiu J."/>
            <person name="Olsen K.M."/>
            <person name="Qiu Y."/>
        </authorList>
    </citation>
    <scope>NUCLEOTIDE SEQUENCE</scope>
    <source>
        <strain evidence="1">NBL</strain>
    </source>
</reference>
<organism evidence="1 2">
    <name type="scientific">Dipteronia sinensis</name>
    <dbReference type="NCBI Taxonomy" id="43782"/>
    <lineage>
        <taxon>Eukaryota</taxon>
        <taxon>Viridiplantae</taxon>
        <taxon>Streptophyta</taxon>
        <taxon>Embryophyta</taxon>
        <taxon>Tracheophyta</taxon>
        <taxon>Spermatophyta</taxon>
        <taxon>Magnoliopsida</taxon>
        <taxon>eudicotyledons</taxon>
        <taxon>Gunneridae</taxon>
        <taxon>Pentapetalae</taxon>
        <taxon>rosids</taxon>
        <taxon>malvids</taxon>
        <taxon>Sapindales</taxon>
        <taxon>Sapindaceae</taxon>
        <taxon>Hippocastanoideae</taxon>
        <taxon>Acereae</taxon>
        <taxon>Dipteronia</taxon>
    </lineage>
</organism>
<evidence type="ECO:0000313" key="1">
    <source>
        <dbReference type="EMBL" id="KAK3198364.1"/>
    </source>
</evidence>
<proteinExistence type="predicted"/>
<evidence type="ECO:0000313" key="2">
    <source>
        <dbReference type="Proteomes" id="UP001281410"/>
    </source>
</evidence>
<evidence type="ECO:0008006" key="3">
    <source>
        <dbReference type="Google" id="ProtNLM"/>
    </source>
</evidence>
<dbReference type="InterPro" id="IPR040256">
    <property type="entry name" value="At4g02000-like"/>
</dbReference>
<accession>A0AAE0A0D5</accession>
<comment type="caution">
    <text evidence="1">The sequence shown here is derived from an EMBL/GenBank/DDBJ whole genome shotgun (WGS) entry which is preliminary data.</text>
</comment>
<dbReference type="PANTHER" id="PTHR31286:SF60">
    <property type="entry name" value="PROTEIN, PUTATIVE-RELATED"/>
    <property type="match status" value="1"/>
</dbReference>
<gene>
    <name evidence="1" type="ORF">Dsin_021779</name>
</gene>
<dbReference type="Proteomes" id="UP001281410">
    <property type="component" value="Unassembled WGS sequence"/>
</dbReference>
<dbReference type="EMBL" id="JANJYJ010000007">
    <property type="protein sequence ID" value="KAK3198364.1"/>
    <property type="molecule type" value="Genomic_DNA"/>
</dbReference>
<dbReference type="PANTHER" id="PTHR31286">
    <property type="entry name" value="GLYCINE-RICH CELL WALL STRUCTURAL PROTEIN 1.8-LIKE"/>
    <property type="match status" value="1"/>
</dbReference>
<sequence>MVGLSKLSDVTFSSRVVNFADGGVCSLVGEQIPPYPEEGVSMIVPDSGTGPIQSSEPLVQGGKSLAGLFKSSPVENLPVPLPSKKRGYVFVLVDPAAYQARLELCRNAIIGCVVLSSDFNPSLQKSTNAHVWVRFFDLSWEYWHPKLISDLATGIEVPLRLDKATSDWNFGHFARVLVDVDVLYVLPTLVLLERDEFHSCYWYNLRRWHVSIKNRVIQNNK</sequence>
<keyword evidence="2" id="KW-1185">Reference proteome</keyword>